<dbReference type="Pfam" id="PF12833">
    <property type="entry name" value="HTH_18"/>
    <property type="match status" value="1"/>
</dbReference>
<evidence type="ECO:0000256" key="1">
    <source>
        <dbReference type="ARBA" id="ARBA00023015"/>
    </source>
</evidence>
<dbReference type="RefSeq" id="WP_047764621.1">
    <property type="nucleotide sequence ID" value="NZ_LAQL01000008.1"/>
</dbReference>
<dbReference type="InterPro" id="IPR002818">
    <property type="entry name" value="DJ-1/PfpI"/>
</dbReference>
<dbReference type="EMBL" id="LAQL01000008">
    <property type="protein sequence ID" value="KLN60086.1"/>
    <property type="molecule type" value="Genomic_DNA"/>
</dbReference>
<gene>
    <name evidence="5" type="ORF">WH96_12900</name>
</gene>
<keyword evidence="2" id="KW-0238">DNA-binding</keyword>
<keyword evidence="3" id="KW-0804">Transcription</keyword>
<name>A0A0H2MD07_9PROT</name>
<evidence type="ECO:0000313" key="5">
    <source>
        <dbReference type="EMBL" id="KLN60086.1"/>
    </source>
</evidence>
<dbReference type="SUPFAM" id="SSF52317">
    <property type="entry name" value="Class I glutamine amidotransferase-like"/>
    <property type="match status" value="1"/>
</dbReference>
<dbReference type="InterPro" id="IPR009057">
    <property type="entry name" value="Homeodomain-like_sf"/>
</dbReference>
<dbReference type="InterPro" id="IPR052158">
    <property type="entry name" value="INH-QAR"/>
</dbReference>
<dbReference type="GO" id="GO:0003700">
    <property type="term" value="F:DNA-binding transcription factor activity"/>
    <property type="evidence" value="ECO:0007669"/>
    <property type="project" value="InterPro"/>
</dbReference>
<evidence type="ECO:0000259" key="4">
    <source>
        <dbReference type="PROSITE" id="PS01124"/>
    </source>
</evidence>
<feature type="domain" description="HTH araC/xylS-type" evidence="4">
    <location>
        <begin position="222"/>
        <end position="320"/>
    </location>
</feature>
<dbReference type="AlphaFoldDB" id="A0A0H2MD07"/>
<dbReference type="SUPFAM" id="SSF46689">
    <property type="entry name" value="Homeodomain-like"/>
    <property type="match status" value="2"/>
</dbReference>
<dbReference type="PROSITE" id="PS01124">
    <property type="entry name" value="HTH_ARAC_FAMILY_2"/>
    <property type="match status" value="1"/>
</dbReference>
<dbReference type="OrthoDB" id="9793400at2"/>
<dbReference type="Proteomes" id="UP000035444">
    <property type="component" value="Unassembled WGS sequence"/>
</dbReference>
<dbReference type="PATRIC" id="fig|1489064.4.peg.3913"/>
<keyword evidence="1" id="KW-0805">Transcription regulation</keyword>
<dbReference type="CDD" id="cd03136">
    <property type="entry name" value="GATase1_AraC_ArgR_like"/>
    <property type="match status" value="1"/>
</dbReference>
<proteinExistence type="predicted"/>
<dbReference type="PANTHER" id="PTHR43130">
    <property type="entry name" value="ARAC-FAMILY TRANSCRIPTIONAL REGULATOR"/>
    <property type="match status" value="1"/>
</dbReference>
<dbReference type="GO" id="GO:0043565">
    <property type="term" value="F:sequence-specific DNA binding"/>
    <property type="evidence" value="ECO:0007669"/>
    <property type="project" value="InterPro"/>
</dbReference>
<dbReference type="InterPro" id="IPR018060">
    <property type="entry name" value="HTH_AraC"/>
</dbReference>
<dbReference type="STRING" id="1489064.WH96_12900"/>
<dbReference type="Gene3D" id="1.10.10.60">
    <property type="entry name" value="Homeodomain-like"/>
    <property type="match status" value="1"/>
</dbReference>
<dbReference type="PRINTS" id="PR00032">
    <property type="entry name" value="HTHARAC"/>
</dbReference>
<reference evidence="5 6" key="1">
    <citation type="submission" date="2015-03" db="EMBL/GenBank/DDBJ databases">
        <title>Genome Sequence of Kiloniella spongiae MEBiC09566, isolated from a marine sponge.</title>
        <authorList>
            <person name="Shao Z."/>
            <person name="Wang L."/>
            <person name="Li X."/>
        </authorList>
    </citation>
    <scope>NUCLEOTIDE SEQUENCE [LARGE SCALE GENOMIC DNA]</scope>
    <source>
        <strain evidence="5 6">MEBiC09566</strain>
    </source>
</reference>
<dbReference type="PROSITE" id="PS00041">
    <property type="entry name" value="HTH_ARAC_FAMILY_1"/>
    <property type="match status" value="1"/>
</dbReference>
<dbReference type="Gene3D" id="3.40.50.880">
    <property type="match status" value="1"/>
</dbReference>
<keyword evidence="6" id="KW-1185">Reference proteome</keyword>
<protein>
    <submittedName>
        <fullName evidence="5">AraC family transcriptional regulator</fullName>
    </submittedName>
</protein>
<dbReference type="Pfam" id="PF01965">
    <property type="entry name" value="DJ-1_PfpI"/>
    <property type="match status" value="1"/>
</dbReference>
<sequence length="330" mass="37346">MIRKAPQELPQRIVFFLVPKFSLIAFTSAVEPLRLANREAGKKLYSWNLVSVDDQPVISSCGIPISPDINLDELDSFHAAIICSGEDAHKITDRRIHSWLRRIERKGVDIGALCTGAHILAKAGLLDDYSCTIHWENLAGFLEDFPEIEVTPELFEIDRNRFTCAGGTASLDMMLNVISAQHGHELAGVVANQFMHDRIRDEHDQQRMSMPVRLGVRHPKLLAVIKLMEENLEEPLTRIQLAKDAGLSTRQLERLFRKYLSRSPARYYLELRLNKARLLLLQTNMSVIDVALACGFVSASHFSKCYRDFFGRTPRKERGLPGLPGEEEDA</sequence>
<organism evidence="5 6">
    <name type="scientific">Kiloniella spongiae</name>
    <dbReference type="NCBI Taxonomy" id="1489064"/>
    <lineage>
        <taxon>Bacteria</taxon>
        <taxon>Pseudomonadati</taxon>
        <taxon>Pseudomonadota</taxon>
        <taxon>Alphaproteobacteria</taxon>
        <taxon>Rhodospirillales</taxon>
        <taxon>Kiloniellaceae</taxon>
        <taxon>Kiloniella</taxon>
    </lineage>
</organism>
<dbReference type="SMART" id="SM00342">
    <property type="entry name" value="HTH_ARAC"/>
    <property type="match status" value="1"/>
</dbReference>
<dbReference type="PANTHER" id="PTHR43130:SF3">
    <property type="entry name" value="HTH-TYPE TRANSCRIPTIONAL REGULATOR RV1931C"/>
    <property type="match status" value="1"/>
</dbReference>
<evidence type="ECO:0000256" key="3">
    <source>
        <dbReference type="ARBA" id="ARBA00023163"/>
    </source>
</evidence>
<evidence type="ECO:0000256" key="2">
    <source>
        <dbReference type="ARBA" id="ARBA00023125"/>
    </source>
</evidence>
<dbReference type="InterPro" id="IPR020449">
    <property type="entry name" value="Tscrpt_reg_AraC-type_HTH"/>
</dbReference>
<dbReference type="InterPro" id="IPR029062">
    <property type="entry name" value="Class_I_gatase-like"/>
</dbReference>
<accession>A0A0H2MD07</accession>
<evidence type="ECO:0000313" key="6">
    <source>
        <dbReference type="Proteomes" id="UP000035444"/>
    </source>
</evidence>
<comment type="caution">
    <text evidence="5">The sequence shown here is derived from an EMBL/GenBank/DDBJ whole genome shotgun (WGS) entry which is preliminary data.</text>
</comment>
<dbReference type="InterPro" id="IPR018062">
    <property type="entry name" value="HTH_AraC-typ_CS"/>
</dbReference>